<dbReference type="EMBL" id="CP003096">
    <property type="protein sequence ID" value="AER66642.1"/>
    <property type="molecule type" value="Genomic_DNA"/>
</dbReference>
<evidence type="ECO:0000256" key="4">
    <source>
        <dbReference type="SAM" id="Coils"/>
    </source>
</evidence>
<sequence>MTLDSLDEGRSLELFKKALQEEYEKRLEALRKEHEERLMELTAQYRQRTEIEVSRIRQALQARYEETLRTRKESVKGELISLIYKELSDLYSETLSYIEKELFSFTSNPEGGYKGVLKGLVEEALAVLNEPAVVVVRPEDENLLLEHPLVEKVEVEEDDKLLNCGGCIVLDAATKRRIVDNTILSRFEKLKGMIREKLSIRYKEVFDVVEKI</sequence>
<dbReference type="eggNOG" id="COG1390">
    <property type="taxonomic scope" value="Bacteria"/>
</dbReference>
<dbReference type="InterPro" id="IPR038495">
    <property type="entry name" value="ATPase_E_C"/>
</dbReference>
<dbReference type="InterPro" id="IPR002842">
    <property type="entry name" value="ATPase_V1_Esu"/>
</dbReference>
<organism evidence="5 6">
    <name type="scientific">Thermovirga lienii (strain ATCC BAA-1197 / DSM 17291 / Cas60314)</name>
    <dbReference type="NCBI Taxonomy" id="580340"/>
    <lineage>
        <taxon>Bacteria</taxon>
        <taxon>Thermotogati</taxon>
        <taxon>Synergistota</taxon>
        <taxon>Synergistia</taxon>
        <taxon>Synergistales</taxon>
        <taxon>Thermovirgaceae</taxon>
        <taxon>Thermovirga</taxon>
    </lineage>
</organism>
<dbReference type="Gene3D" id="3.30.2320.30">
    <property type="entry name" value="ATP synthase, E subunit, C-terminal"/>
    <property type="match status" value="1"/>
</dbReference>
<accession>G7V9U2</accession>
<protein>
    <recommendedName>
        <fullName evidence="7">H+transporting two-sector ATPase E subunit</fullName>
    </recommendedName>
</protein>
<reference evidence="6" key="1">
    <citation type="submission" date="2011-10" db="EMBL/GenBank/DDBJ databases">
        <title>The complete genome of chromosome of Thermovirga lienii DSM 17291.</title>
        <authorList>
            <consortium name="US DOE Joint Genome Institute (JGI-PGF)"/>
            <person name="Lucas S."/>
            <person name="Copeland A."/>
            <person name="Lapidus A."/>
            <person name="Glavina del Rio T."/>
            <person name="Dalin E."/>
            <person name="Tice H."/>
            <person name="Bruce D."/>
            <person name="Goodwin L."/>
            <person name="Pitluck S."/>
            <person name="Peters L."/>
            <person name="Mikhailova N."/>
            <person name="Saunders E."/>
            <person name="Kyrpides N."/>
            <person name="Mavromatis K."/>
            <person name="Ivanova N."/>
            <person name="Last F.I."/>
            <person name="Brettin T."/>
            <person name="Detter J.C."/>
            <person name="Han C."/>
            <person name="Larimer F."/>
            <person name="Land M."/>
            <person name="Hauser L."/>
            <person name="Markowitz V."/>
            <person name="Cheng J.-F."/>
            <person name="Hugenholtz P."/>
            <person name="Woyke T."/>
            <person name="Wu D."/>
            <person name="Spring S."/>
            <person name="Schroeder M."/>
            <person name="Brambilla E.-M."/>
            <person name="Klenk H.-P."/>
            <person name="Eisen J.A."/>
        </authorList>
    </citation>
    <scope>NUCLEOTIDE SEQUENCE [LARGE SCALE GENOMIC DNA]</scope>
    <source>
        <strain evidence="6">ATCC BAA-1197 / DSM 17291 / Cas60314</strain>
    </source>
</reference>
<proteinExistence type="inferred from homology"/>
<dbReference type="GO" id="GO:0046961">
    <property type="term" value="F:proton-transporting ATPase activity, rotational mechanism"/>
    <property type="evidence" value="ECO:0007669"/>
    <property type="project" value="InterPro"/>
</dbReference>
<evidence type="ECO:0000313" key="6">
    <source>
        <dbReference type="Proteomes" id="UP000005868"/>
    </source>
</evidence>
<dbReference type="GO" id="GO:0033178">
    <property type="term" value="C:proton-transporting two-sector ATPase complex, catalytic domain"/>
    <property type="evidence" value="ECO:0007669"/>
    <property type="project" value="InterPro"/>
</dbReference>
<evidence type="ECO:0008006" key="7">
    <source>
        <dbReference type="Google" id="ProtNLM"/>
    </source>
</evidence>
<dbReference type="AlphaFoldDB" id="G7V9U2"/>
<keyword evidence="2" id="KW-0813">Transport</keyword>
<evidence type="ECO:0000313" key="5">
    <source>
        <dbReference type="EMBL" id="AER66642.1"/>
    </source>
</evidence>
<dbReference type="HOGENOM" id="CLU_1299239_0_0_0"/>
<keyword evidence="3" id="KW-0406">Ion transport</keyword>
<dbReference type="KEGG" id="tli:Tlie_0909"/>
<name>G7V9U2_THELD</name>
<dbReference type="Proteomes" id="UP000005868">
    <property type="component" value="Chromosome"/>
</dbReference>
<dbReference type="STRING" id="580340.Tlie_0909"/>
<comment type="similarity">
    <text evidence="1">Belongs to the V-ATPase E subunit family.</text>
</comment>
<keyword evidence="6" id="KW-1185">Reference proteome</keyword>
<dbReference type="SUPFAM" id="SSF160527">
    <property type="entry name" value="V-type ATPase subunit E-like"/>
    <property type="match status" value="1"/>
</dbReference>
<reference evidence="5 6" key="2">
    <citation type="journal article" date="2012" name="Stand. Genomic Sci.">
        <title>Genome sequence of the moderately thermophilic, amino-acid-degrading and sulfur-reducing bacterium Thermovirga lienii type strain (Cas60314(T)).</title>
        <authorList>
            <person name="Goker M."/>
            <person name="Saunders E."/>
            <person name="Lapidus A."/>
            <person name="Nolan M."/>
            <person name="Lucas S."/>
            <person name="Hammon N."/>
            <person name="Deshpande S."/>
            <person name="Cheng J.F."/>
            <person name="Han C."/>
            <person name="Tapia R."/>
            <person name="Goodwin L.A."/>
            <person name="Pitluck S."/>
            <person name="Liolios K."/>
            <person name="Mavromatis K."/>
            <person name="Pagani I."/>
            <person name="Ivanova N."/>
            <person name="Mikhailova N."/>
            <person name="Pati A."/>
            <person name="Chen A."/>
            <person name="Palaniappan K."/>
            <person name="Land M."/>
            <person name="Chang Y.J."/>
            <person name="Jeffries C.D."/>
            <person name="Brambilla E.M."/>
            <person name="Rohde M."/>
            <person name="Spring S."/>
            <person name="Detter J.C."/>
            <person name="Woyke T."/>
            <person name="Bristow J."/>
            <person name="Eisen J.A."/>
            <person name="Markowitz V."/>
            <person name="Hugenholtz P."/>
            <person name="Kyrpides N.C."/>
            <person name="Klenk H.P."/>
        </authorList>
    </citation>
    <scope>NUCLEOTIDE SEQUENCE [LARGE SCALE GENOMIC DNA]</scope>
    <source>
        <strain evidence="6">ATCC BAA-1197 / DSM 17291 / Cas60314</strain>
    </source>
</reference>
<dbReference type="Pfam" id="PF01991">
    <property type="entry name" value="vATP-synt_E"/>
    <property type="match status" value="1"/>
</dbReference>
<evidence type="ECO:0000256" key="1">
    <source>
        <dbReference type="ARBA" id="ARBA00005901"/>
    </source>
</evidence>
<gene>
    <name evidence="5" type="ordered locus">Tlie_0909</name>
</gene>
<evidence type="ECO:0000256" key="2">
    <source>
        <dbReference type="ARBA" id="ARBA00022448"/>
    </source>
</evidence>
<evidence type="ECO:0000256" key="3">
    <source>
        <dbReference type="ARBA" id="ARBA00023065"/>
    </source>
</evidence>
<keyword evidence="4" id="KW-0175">Coiled coil</keyword>
<feature type="coiled-coil region" evidence="4">
    <location>
        <begin position="16"/>
        <end position="51"/>
    </location>
</feature>